<evidence type="ECO:0000313" key="1">
    <source>
        <dbReference type="EMBL" id="MRG59002.1"/>
    </source>
</evidence>
<gene>
    <name evidence="1" type="ORF">GE115_03840</name>
</gene>
<evidence type="ECO:0000313" key="2">
    <source>
        <dbReference type="Proteomes" id="UP000431080"/>
    </source>
</evidence>
<dbReference type="AlphaFoldDB" id="A0A6I2F370"/>
<comment type="caution">
    <text evidence="1">The sequence shown here is derived from an EMBL/GenBank/DDBJ whole genome shotgun (WGS) entry which is preliminary data.</text>
</comment>
<reference evidence="1 2" key="1">
    <citation type="submission" date="2019-10" db="EMBL/GenBank/DDBJ databases">
        <authorList>
            <person name="Nie G."/>
            <person name="Ming H."/>
            <person name="Yi B."/>
        </authorList>
    </citation>
    <scope>NUCLEOTIDE SEQUENCE [LARGE SCALE GENOMIC DNA]</scope>
    <source>
        <strain evidence="1 2">CFH 90414</strain>
    </source>
</reference>
<dbReference type="EMBL" id="WJIF01000002">
    <property type="protein sequence ID" value="MRG59002.1"/>
    <property type="molecule type" value="Genomic_DNA"/>
</dbReference>
<dbReference type="RefSeq" id="WP_153683489.1">
    <property type="nucleotide sequence ID" value="NZ_WJIF01000002.1"/>
</dbReference>
<organism evidence="1 2">
    <name type="scientific">Agromyces agglutinans</name>
    <dbReference type="NCBI Taxonomy" id="2662258"/>
    <lineage>
        <taxon>Bacteria</taxon>
        <taxon>Bacillati</taxon>
        <taxon>Actinomycetota</taxon>
        <taxon>Actinomycetes</taxon>
        <taxon>Micrococcales</taxon>
        <taxon>Microbacteriaceae</taxon>
        <taxon>Agromyces</taxon>
    </lineage>
</organism>
<accession>A0A6I2F370</accession>
<protein>
    <submittedName>
        <fullName evidence="1">Uncharacterized protein</fullName>
    </submittedName>
</protein>
<dbReference type="Proteomes" id="UP000431080">
    <property type="component" value="Unassembled WGS sequence"/>
</dbReference>
<keyword evidence="2" id="KW-1185">Reference proteome</keyword>
<name>A0A6I2F370_9MICO</name>
<proteinExistence type="predicted"/>
<sequence length="269" mass="29622">MTGDAARGDSWNLHGLLDSLPEGPAADAVAAVLDRVVGSESSEDDAPASEELLAGSCAPFTDTIWYLDAPFDDVAAAAEAWLTELGGRSFTSLDGPLPTLLHALEPFAIPSWKQLLVPTRSNWTALFSQGSDLGTHMVIGRRLGCRSLRTNVSPHIVRDGSVVAFGDRAFWLSEPDGSSRNIQASFQSRWQWHVSGSPLPFEDLNAYAAKRIPDRFDLSRLNSYCRELGIRRNEPEFYLPHGLLIEEDTTGWSGRPRMIPSDQWRASNR</sequence>